<dbReference type="GeneID" id="43014713"/>
<gene>
    <name evidence="2" type="ORF">SAMN05444422_102471</name>
</gene>
<dbReference type="SUPFAM" id="SSF57802">
    <property type="entry name" value="Rubredoxin-like"/>
    <property type="match status" value="1"/>
</dbReference>
<name>A0A1I1EMG1_NATHA</name>
<reference evidence="3" key="1">
    <citation type="submission" date="2016-10" db="EMBL/GenBank/DDBJ databases">
        <authorList>
            <person name="Varghese N."/>
            <person name="Submissions S."/>
        </authorList>
    </citation>
    <scope>NUCLEOTIDE SEQUENCE [LARGE SCALE GENOMIC DNA]</scope>
    <source>
        <strain evidence="3">DSM 13078</strain>
    </source>
</reference>
<keyword evidence="3" id="KW-1185">Reference proteome</keyword>
<proteinExistence type="predicted"/>
<sequence>MKDVQLDPTEESTYECFNCGTVVTAVAPGECPDCGTEMRNRGTPIE</sequence>
<dbReference type="Proteomes" id="UP000199161">
    <property type="component" value="Unassembled WGS sequence"/>
</dbReference>
<evidence type="ECO:0000259" key="1">
    <source>
        <dbReference type="Pfam" id="PF23455"/>
    </source>
</evidence>
<protein>
    <recommendedName>
        <fullName evidence="1">DUF7129 domain-containing protein</fullName>
    </recommendedName>
</protein>
<dbReference type="InterPro" id="IPR055553">
    <property type="entry name" value="DUF7129"/>
</dbReference>
<evidence type="ECO:0000313" key="2">
    <source>
        <dbReference type="EMBL" id="SFB86698.1"/>
    </source>
</evidence>
<dbReference type="RefSeq" id="WP_007139951.1">
    <property type="nucleotide sequence ID" value="NZ_FOKW01000002.1"/>
</dbReference>
<dbReference type="Pfam" id="PF23455">
    <property type="entry name" value="DUF7129"/>
    <property type="match status" value="1"/>
</dbReference>
<dbReference type="NCBIfam" id="NF033497">
    <property type="entry name" value="rubre_like_arch"/>
    <property type="match status" value="1"/>
</dbReference>
<dbReference type="OrthoDB" id="280213at2157"/>
<organism evidence="2 3">
    <name type="scientific">Natronobacterium haloterrestre</name>
    <name type="common">Halobiforma haloterrestris</name>
    <dbReference type="NCBI Taxonomy" id="148448"/>
    <lineage>
        <taxon>Archaea</taxon>
        <taxon>Methanobacteriati</taxon>
        <taxon>Methanobacteriota</taxon>
        <taxon>Stenosarchaea group</taxon>
        <taxon>Halobacteria</taxon>
        <taxon>Halobacteriales</taxon>
        <taxon>Natrialbaceae</taxon>
        <taxon>Natronobacterium</taxon>
    </lineage>
</organism>
<evidence type="ECO:0000313" key="3">
    <source>
        <dbReference type="Proteomes" id="UP000199161"/>
    </source>
</evidence>
<feature type="domain" description="DUF7129" evidence="1">
    <location>
        <begin position="9"/>
        <end position="44"/>
    </location>
</feature>
<accession>A0A1I1EMG1</accession>
<dbReference type="AlphaFoldDB" id="A0A1I1EMG1"/>
<dbReference type="EMBL" id="FOKW01000002">
    <property type="protein sequence ID" value="SFB86698.1"/>
    <property type="molecule type" value="Genomic_DNA"/>
</dbReference>